<accession>A0AA88MHH1</accession>
<dbReference type="EMBL" id="JAVHJS010000014">
    <property type="protein sequence ID" value="KAK2836648.1"/>
    <property type="molecule type" value="Genomic_DNA"/>
</dbReference>
<evidence type="ECO:0000313" key="2">
    <source>
        <dbReference type="Proteomes" id="UP001187315"/>
    </source>
</evidence>
<gene>
    <name evidence="1" type="ORF">Q7C36_014517</name>
</gene>
<name>A0AA88MHH1_TACVA</name>
<evidence type="ECO:0000313" key="1">
    <source>
        <dbReference type="EMBL" id="KAK2836648.1"/>
    </source>
</evidence>
<proteinExistence type="predicted"/>
<keyword evidence="2" id="KW-1185">Reference proteome</keyword>
<comment type="caution">
    <text evidence="1">The sequence shown here is derived from an EMBL/GenBank/DDBJ whole genome shotgun (WGS) entry which is preliminary data.</text>
</comment>
<dbReference type="Proteomes" id="UP001187315">
    <property type="component" value="Unassembled WGS sequence"/>
</dbReference>
<organism evidence="1 2">
    <name type="scientific">Tachysurus vachellii</name>
    <name type="common">Darkbarbel catfish</name>
    <name type="synonym">Pelteobagrus vachellii</name>
    <dbReference type="NCBI Taxonomy" id="175792"/>
    <lineage>
        <taxon>Eukaryota</taxon>
        <taxon>Metazoa</taxon>
        <taxon>Chordata</taxon>
        <taxon>Craniata</taxon>
        <taxon>Vertebrata</taxon>
        <taxon>Euteleostomi</taxon>
        <taxon>Actinopterygii</taxon>
        <taxon>Neopterygii</taxon>
        <taxon>Teleostei</taxon>
        <taxon>Ostariophysi</taxon>
        <taxon>Siluriformes</taxon>
        <taxon>Bagridae</taxon>
        <taxon>Tachysurus</taxon>
    </lineage>
</organism>
<protein>
    <submittedName>
        <fullName evidence="1">Uncharacterized protein</fullName>
    </submittedName>
</protein>
<sequence length="109" mass="12211">MGLQETEHILLRLQLQAHSNKAKPSRPGLKEQIASITEPGVDRLPQMIQCRCRRDPPDAAKEAVSEAQMSKEDVWPCFNEGREGPSASEEMSLLNRQGSYHGLYAHISK</sequence>
<reference evidence="1" key="1">
    <citation type="submission" date="2023-08" db="EMBL/GenBank/DDBJ databases">
        <title>Pelteobagrus vachellii genome.</title>
        <authorList>
            <person name="Liu H."/>
        </authorList>
    </citation>
    <scope>NUCLEOTIDE SEQUENCE</scope>
    <source>
        <strain evidence="1">PRFRI_2022a</strain>
        <tissue evidence="1">Muscle</tissue>
    </source>
</reference>
<dbReference type="AlphaFoldDB" id="A0AA88MHH1"/>